<name>A0A6C1DYY4_SACPS</name>
<dbReference type="GO" id="GO:0000172">
    <property type="term" value="C:ribonuclease MRP complex"/>
    <property type="evidence" value="ECO:0007669"/>
    <property type="project" value="TreeGrafter"/>
</dbReference>
<dbReference type="GO" id="GO:0008033">
    <property type="term" value="P:tRNA processing"/>
    <property type="evidence" value="ECO:0007669"/>
    <property type="project" value="InterPro"/>
</dbReference>
<dbReference type="Pfam" id="PF08228">
    <property type="entry name" value="RNase_P_pop3"/>
    <property type="match status" value="1"/>
</dbReference>
<sequence>MSGSLKSLDKKIAKRRQVYKPVLDNPFTNEAHMWPRVHDQPLIWQLLQSSIINKLIHIQSKENYPWELYTDFNEIVQYLSGAHGNSDPVCLFVCNKDPDVPLVLLQQIPLLCYMAPMTVKLVQLPKSAMDTFKSVSKYGMLLLRCDDRVDKKFVSQIQKNVDLLQFPWLNAIKYRPTSVKLLKTTVPIVSKKRQK</sequence>
<evidence type="ECO:0000313" key="1">
    <source>
        <dbReference type="EMBL" id="QID81870.1"/>
    </source>
</evidence>
<dbReference type="InterPro" id="IPR013241">
    <property type="entry name" value="RNase_P_Pop3"/>
</dbReference>
<dbReference type="AlphaFoldDB" id="A0A6C1DYY4"/>
<dbReference type="GO" id="GO:0005829">
    <property type="term" value="C:cytosol"/>
    <property type="evidence" value="ECO:0007669"/>
    <property type="project" value="TreeGrafter"/>
</dbReference>
<reference evidence="1 2" key="1">
    <citation type="journal article" date="2019" name="BMC Genomics">
        <title>Chromosome level assembly and comparative genome analysis confirm lager-brewing yeasts originated from a single hybridization.</title>
        <authorList>
            <person name="Salazar A.N."/>
            <person name="Gorter de Vries A.R."/>
            <person name="van den Broek M."/>
            <person name="Brouwers N."/>
            <person name="de la Torre Cortes P."/>
            <person name="Kuijpers N.G.A."/>
            <person name="Daran J.G."/>
            <person name="Abeel T."/>
        </authorList>
    </citation>
    <scope>NUCLEOTIDE SEQUENCE [LARGE SCALE GENOMIC DNA]</scope>
    <source>
        <strain evidence="1 2">CBS 1483</strain>
    </source>
</reference>
<dbReference type="OrthoDB" id="20109at2759"/>
<dbReference type="PANTHER" id="PTHR28272:SF1">
    <property type="entry name" value="RIBONUCLEASES P_MRP PROTEIN SUBUNIT POP3"/>
    <property type="match status" value="1"/>
</dbReference>
<gene>
    <name evidence="1" type="primary">POP3_1</name>
    <name evidence="1" type="ORF">GRS66_004270</name>
</gene>
<protein>
    <submittedName>
        <fullName evidence="1">RNase P and RNase MRP subunit</fullName>
    </submittedName>
</protein>
<evidence type="ECO:0000313" key="2">
    <source>
        <dbReference type="Proteomes" id="UP000501346"/>
    </source>
</evidence>
<dbReference type="GO" id="GO:0005655">
    <property type="term" value="C:nucleolar ribonuclease P complex"/>
    <property type="evidence" value="ECO:0007669"/>
    <property type="project" value="TreeGrafter"/>
</dbReference>
<dbReference type="GO" id="GO:0000171">
    <property type="term" value="F:ribonuclease MRP activity"/>
    <property type="evidence" value="ECO:0007669"/>
    <property type="project" value="TreeGrafter"/>
</dbReference>
<accession>A0A6C1DYY4</accession>
<dbReference type="GO" id="GO:0034965">
    <property type="term" value="P:intronic box C/D snoRNA processing"/>
    <property type="evidence" value="ECO:0007669"/>
    <property type="project" value="TreeGrafter"/>
</dbReference>
<dbReference type="GO" id="GO:0004526">
    <property type="term" value="F:ribonuclease P activity"/>
    <property type="evidence" value="ECO:0007669"/>
    <property type="project" value="TreeGrafter"/>
</dbReference>
<proteinExistence type="predicted"/>
<dbReference type="GO" id="GO:0006364">
    <property type="term" value="P:rRNA processing"/>
    <property type="evidence" value="ECO:0007669"/>
    <property type="project" value="InterPro"/>
</dbReference>
<dbReference type="SMR" id="A0A6C1DYY4"/>
<dbReference type="Proteomes" id="UP000501346">
    <property type="component" value="Chromosome ScXIV"/>
</dbReference>
<dbReference type="PANTHER" id="PTHR28272">
    <property type="entry name" value="RIBONUCLEASES P/MRP PROTEIN SUBUNIT POP3"/>
    <property type="match status" value="1"/>
</dbReference>
<organism evidence="1 2">
    <name type="scientific">Saccharomyces pastorianus</name>
    <name type="common">Lager yeast</name>
    <name type="synonym">Saccharomyces cerevisiae x Saccharomyces eubayanus</name>
    <dbReference type="NCBI Taxonomy" id="27292"/>
    <lineage>
        <taxon>Eukaryota</taxon>
        <taxon>Fungi</taxon>
        <taxon>Dikarya</taxon>
        <taxon>Ascomycota</taxon>
        <taxon>Saccharomycotina</taxon>
        <taxon>Saccharomycetes</taxon>
        <taxon>Saccharomycetales</taxon>
        <taxon>Saccharomycetaceae</taxon>
        <taxon>Saccharomyces</taxon>
    </lineage>
</organism>
<keyword evidence="2" id="KW-1185">Reference proteome</keyword>
<dbReference type="EMBL" id="CP048995">
    <property type="protein sequence ID" value="QID81870.1"/>
    <property type="molecule type" value="Genomic_DNA"/>
</dbReference>